<proteinExistence type="predicted"/>
<dbReference type="RefSeq" id="WP_379045115.1">
    <property type="nucleotide sequence ID" value="NZ_JBHULZ010000023.1"/>
</dbReference>
<dbReference type="EMBL" id="JBHULZ010000023">
    <property type="protein sequence ID" value="MFD2697377.1"/>
    <property type="molecule type" value="Genomic_DNA"/>
</dbReference>
<comment type="caution">
    <text evidence="1">The sequence shown here is derived from an EMBL/GenBank/DDBJ whole genome shotgun (WGS) entry which is preliminary data.</text>
</comment>
<sequence>MTTSDTKNPLIKQARIIHYQIHQMINELEYRNRQSENSKSVYRKNLLEDSLHYMRKNANVLLAKLSSAQQIDSYCYKMESAWLIRKAIRELKNDIKSLELSGFAIKNQSKVLSLEIEQFKNLFAPWVKNIQPKTGEQDEWGFI</sequence>
<dbReference type="Proteomes" id="UP001597357">
    <property type="component" value="Unassembled WGS sequence"/>
</dbReference>
<evidence type="ECO:0008006" key="3">
    <source>
        <dbReference type="Google" id="ProtNLM"/>
    </source>
</evidence>
<keyword evidence="2" id="KW-1185">Reference proteome</keyword>
<reference evidence="2" key="1">
    <citation type="journal article" date="2019" name="Int. J. Syst. Evol. Microbiol.">
        <title>The Global Catalogue of Microorganisms (GCM) 10K type strain sequencing project: providing services to taxonomists for standard genome sequencing and annotation.</title>
        <authorList>
            <consortium name="The Broad Institute Genomics Platform"/>
            <consortium name="The Broad Institute Genome Sequencing Center for Infectious Disease"/>
            <person name="Wu L."/>
            <person name="Ma J."/>
        </authorList>
    </citation>
    <scope>NUCLEOTIDE SEQUENCE [LARGE SCALE GENOMIC DNA]</scope>
    <source>
        <strain evidence="2">KCTC 42255</strain>
    </source>
</reference>
<evidence type="ECO:0000313" key="2">
    <source>
        <dbReference type="Proteomes" id="UP001597357"/>
    </source>
</evidence>
<protein>
    <recommendedName>
        <fullName evidence="3">Four helix bundle protein</fullName>
    </recommendedName>
</protein>
<name>A0ABW5SCJ6_9FLAO</name>
<evidence type="ECO:0000313" key="1">
    <source>
        <dbReference type="EMBL" id="MFD2697377.1"/>
    </source>
</evidence>
<organism evidence="1 2">
    <name type="scientific">Mesonia sediminis</name>
    <dbReference type="NCBI Taxonomy" id="1703946"/>
    <lineage>
        <taxon>Bacteria</taxon>
        <taxon>Pseudomonadati</taxon>
        <taxon>Bacteroidota</taxon>
        <taxon>Flavobacteriia</taxon>
        <taxon>Flavobacteriales</taxon>
        <taxon>Flavobacteriaceae</taxon>
        <taxon>Mesonia</taxon>
    </lineage>
</organism>
<gene>
    <name evidence="1" type="ORF">ACFSQ0_05185</name>
</gene>
<accession>A0ABW5SCJ6</accession>